<comment type="similarity">
    <text evidence="2">Belongs to the ustYa family.</text>
</comment>
<dbReference type="GO" id="GO:0043386">
    <property type="term" value="P:mycotoxin biosynthetic process"/>
    <property type="evidence" value="ECO:0007669"/>
    <property type="project" value="InterPro"/>
</dbReference>
<evidence type="ECO:0000313" key="4">
    <source>
        <dbReference type="Proteomes" id="UP000241690"/>
    </source>
</evidence>
<proteinExistence type="inferred from homology"/>
<dbReference type="STRING" id="983964.A0A2T4AQU0"/>
<evidence type="ECO:0000256" key="1">
    <source>
        <dbReference type="ARBA" id="ARBA00004685"/>
    </source>
</evidence>
<dbReference type="AlphaFoldDB" id="A0A2T4AQU0"/>
<dbReference type="GeneID" id="36621120"/>
<dbReference type="PANTHER" id="PTHR33365:SF4">
    <property type="entry name" value="CYCLOCHLOROTINE BIOSYNTHESIS PROTEIN O"/>
    <property type="match status" value="1"/>
</dbReference>
<evidence type="ECO:0000256" key="2">
    <source>
        <dbReference type="ARBA" id="ARBA00035112"/>
    </source>
</evidence>
<dbReference type="PANTHER" id="PTHR33365">
    <property type="entry name" value="YALI0B05434P"/>
    <property type="match status" value="1"/>
</dbReference>
<sequence>MSPPSPVLEAVRYEWTTFNQFFEPDVYSGYPSSASEAAWAKLWDFGAFSVSLDSLGSLNKSSMIGDFRLVGEDRGGGVGGLLEGAHQIHCLNLVRQFIYRNHWDYSKLPSFSGGDKTRRHHVDHCVSTLRMVLTCSSDVTPYVLETSATGKIMGKELPRKCRVYPDLIQWVNGHSVFSSVE</sequence>
<comment type="pathway">
    <text evidence="1">Mycotoxin biosynthesis.</text>
</comment>
<dbReference type="Pfam" id="PF11807">
    <property type="entry name" value="UstYa"/>
    <property type="match status" value="1"/>
</dbReference>
<name>A0A2T4AQU0_TRIHA</name>
<dbReference type="InterPro" id="IPR021765">
    <property type="entry name" value="UstYa-like"/>
</dbReference>
<dbReference type="Proteomes" id="UP000241690">
    <property type="component" value="Unassembled WGS sequence"/>
</dbReference>
<organism evidence="3 4">
    <name type="scientific">Trichoderma harzianum CBS 226.95</name>
    <dbReference type="NCBI Taxonomy" id="983964"/>
    <lineage>
        <taxon>Eukaryota</taxon>
        <taxon>Fungi</taxon>
        <taxon>Dikarya</taxon>
        <taxon>Ascomycota</taxon>
        <taxon>Pezizomycotina</taxon>
        <taxon>Sordariomycetes</taxon>
        <taxon>Hypocreomycetidae</taxon>
        <taxon>Hypocreales</taxon>
        <taxon>Hypocreaceae</taxon>
        <taxon>Trichoderma</taxon>
    </lineage>
</organism>
<evidence type="ECO:0000313" key="3">
    <source>
        <dbReference type="EMBL" id="PTB59435.1"/>
    </source>
</evidence>
<dbReference type="RefSeq" id="XP_024779112.1">
    <property type="nucleotide sequence ID" value="XM_024912561.1"/>
</dbReference>
<dbReference type="EMBL" id="KZ679676">
    <property type="protein sequence ID" value="PTB59435.1"/>
    <property type="molecule type" value="Genomic_DNA"/>
</dbReference>
<protein>
    <submittedName>
        <fullName evidence="3">Uncharacterized protein</fullName>
    </submittedName>
</protein>
<keyword evidence="4" id="KW-1185">Reference proteome</keyword>
<gene>
    <name evidence="3" type="ORF">M431DRAFT_13734</name>
</gene>
<accession>A0A2T4AQU0</accession>
<reference evidence="3 4" key="1">
    <citation type="submission" date="2016-07" db="EMBL/GenBank/DDBJ databases">
        <title>Multiple horizontal gene transfer events from other fungi enriched the ability of initially mycotrophic Trichoderma (Ascomycota) to feed on dead plant biomass.</title>
        <authorList>
            <consortium name="DOE Joint Genome Institute"/>
            <person name="Aerts A."/>
            <person name="Atanasova L."/>
            <person name="Chenthamara K."/>
            <person name="Zhang J."/>
            <person name="Grujic M."/>
            <person name="Henrissat B."/>
            <person name="Kuo A."/>
            <person name="Salamov A."/>
            <person name="Lipzen A."/>
            <person name="Labutti K."/>
            <person name="Barry K."/>
            <person name="Miao Y."/>
            <person name="Rahimi M.J."/>
            <person name="Shen Q."/>
            <person name="Grigoriev I.V."/>
            <person name="Kubicek C.P."/>
            <person name="Druzhinina I.S."/>
        </authorList>
    </citation>
    <scope>NUCLEOTIDE SEQUENCE [LARGE SCALE GENOMIC DNA]</scope>
    <source>
        <strain evidence="3 4">CBS 226.95</strain>
    </source>
</reference>